<dbReference type="SMART" id="SM00827">
    <property type="entry name" value="PKS_AT"/>
    <property type="match status" value="1"/>
</dbReference>
<dbReference type="FunFam" id="3.40.47.10:FF:000019">
    <property type="entry name" value="Polyketide synthase type I"/>
    <property type="match status" value="1"/>
</dbReference>
<dbReference type="Pfam" id="PF14765">
    <property type="entry name" value="PS-DH"/>
    <property type="match status" value="1"/>
</dbReference>
<dbReference type="InterPro" id="IPR013217">
    <property type="entry name" value="Methyltransf_12"/>
</dbReference>
<dbReference type="Pfam" id="PF08242">
    <property type="entry name" value="Methyltransf_12"/>
    <property type="match status" value="1"/>
</dbReference>
<dbReference type="SUPFAM" id="SSF56801">
    <property type="entry name" value="Acetyl-CoA synthetase-like"/>
    <property type="match status" value="1"/>
</dbReference>
<dbReference type="InterPro" id="IPR000873">
    <property type="entry name" value="AMP-dep_synth/lig_dom"/>
</dbReference>
<dbReference type="Pfam" id="PF00668">
    <property type="entry name" value="Condensation"/>
    <property type="match status" value="1"/>
</dbReference>
<dbReference type="InterPro" id="IPR042099">
    <property type="entry name" value="ANL_N_sf"/>
</dbReference>
<feature type="active site" description="Proton donor; for dehydratase activity" evidence="9">
    <location>
        <position position="1140"/>
    </location>
</feature>
<evidence type="ECO:0000259" key="13">
    <source>
        <dbReference type="PROSITE" id="PS52019"/>
    </source>
</evidence>
<dbReference type="GO" id="GO:0009403">
    <property type="term" value="P:toxin biosynthetic process"/>
    <property type="evidence" value="ECO:0007669"/>
    <property type="project" value="UniProtKB-ARBA"/>
</dbReference>
<evidence type="ECO:0000256" key="4">
    <source>
        <dbReference type="ARBA" id="ARBA00022603"/>
    </source>
</evidence>
<evidence type="ECO:0000259" key="12">
    <source>
        <dbReference type="PROSITE" id="PS52004"/>
    </source>
</evidence>
<feature type="domain" description="Carrier" evidence="11">
    <location>
        <begin position="3515"/>
        <end position="3590"/>
    </location>
</feature>
<dbReference type="GO" id="GO:0030639">
    <property type="term" value="P:polyketide biosynthetic process"/>
    <property type="evidence" value="ECO:0007669"/>
    <property type="project" value="UniProtKB-ARBA"/>
</dbReference>
<keyword evidence="15" id="KW-1185">Reference proteome</keyword>
<dbReference type="SUPFAM" id="SSF53335">
    <property type="entry name" value="S-adenosyl-L-methionine-dependent methyltransferases"/>
    <property type="match status" value="1"/>
</dbReference>
<dbReference type="InterPro" id="IPR001242">
    <property type="entry name" value="Condensation_dom"/>
</dbReference>
<keyword evidence="1" id="KW-0596">Phosphopantetheine</keyword>
<feature type="compositionally biased region" description="Low complexity" evidence="10">
    <location>
        <begin position="2480"/>
        <end position="2494"/>
    </location>
</feature>
<evidence type="ECO:0000313" key="15">
    <source>
        <dbReference type="Proteomes" id="UP000191285"/>
    </source>
</evidence>
<proteinExistence type="inferred from homology"/>
<dbReference type="Gene3D" id="3.10.129.110">
    <property type="entry name" value="Polyketide synthase dehydratase"/>
    <property type="match status" value="1"/>
</dbReference>
<dbReference type="InterPro" id="IPR020841">
    <property type="entry name" value="PKS_Beta-ketoAc_synthase_dom"/>
</dbReference>
<evidence type="ECO:0000256" key="3">
    <source>
        <dbReference type="ARBA" id="ARBA00022598"/>
    </source>
</evidence>
<dbReference type="Proteomes" id="UP000191285">
    <property type="component" value="Unassembled WGS sequence"/>
</dbReference>
<dbReference type="InterPro" id="IPR020806">
    <property type="entry name" value="PKS_PP-bd"/>
</dbReference>
<evidence type="ECO:0000259" key="11">
    <source>
        <dbReference type="PROSITE" id="PS50075"/>
    </source>
</evidence>
<evidence type="ECO:0000313" key="14">
    <source>
        <dbReference type="EMBL" id="OQE20435.1"/>
    </source>
</evidence>
<evidence type="ECO:0000256" key="7">
    <source>
        <dbReference type="ARBA" id="ARBA00023268"/>
    </source>
</evidence>
<dbReference type="GO" id="GO:0031177">
    <property type="term" value="F:phosphopantetheine binding"/>
    <property type="evidence" value="ECO:0007669"/>
    <property type="project" value="InterPro"/>
</dbReference>
<dbReference type="PROSITE" id="PS00606">
    <property type="entry name" value="KS3_1"/>
    <property type="match status" value="1"/>
</dbReference>
<dbReference type="Gene3D" id="3.30.559.10">
    <property type="entry name" value="Chloramphenicol acetyltransferase-like domain"/>
    <property type="match status" value="1"/>
</dbReference>
<dbReference type="PANTHER" id="PTHR43775">
    <property type="entry name" value="FATTY ACID SYNTHASE"/>
    <property type="match status" value="1"/>
</dbReference>
<dbReference type="Pfam" id="PF00550">
    <property type="entry name" value="PP-binding"/>
    <property type="match status" value="2"/>
</dbReference>
<dbReference type="InterPro" id="IPR029063">
    <property type="entry name" value="SAM-dependent_MTases_sf"/>
</dbReference>
<dbReference type="PROSITE" id="PS52019">
    <property type="entry name" value="PKS_MFAS_DH"/>
    <property type="match status" value="1"/>
</dbReference>
<dbReference type="GO" id="GO:0016874">
    <property type="term" value="F:ligase activity"/>
    <property type="evidence" value="ECO:0007669"/>
    <property type="project" value="UniProtKB-KW"/>
</dbReference>
<evidence type="ECO:0000256" key="6">
    <source>
        <dbReference type="ARBA" id="ARBA00022737"/>
    </source>
</evidence>
<dbReference type="CDD" id="cd00833">
    <property type="entry name" value="PKS"/>
    <property type="match status" value="1"/>
</dbReference>
<dbReference type="InterPro" id="IPR049551">
    <property type="entry name" value="PKS_DH_C"/>
</dbReference>
<reference evidence="15" key="1">
    <citation type="journal article" date="2017" name="Nat. Microbiol.">
        <title>Global analysis of biosynthetic gene clusters reveals vast potential of secondary metabolite production in Penicillium species.</title>
        <authorList>
            <person name="Nielsen J.C."/>
            <person name="Grijseels S."/>
            <person name="Prigent S."/>
            <person name="Ji B."/>
            <person name="Dainat J."/>
            <person name="Nielsen K.F."/>
            <person name="Frisvad J.C."/>
            <person name="Workman M."/>
            <person name="Nielsen J."/>
        </authorList>
    </citation>
    <scope>NUCLEOTIDE SEQUENCE [LARGE SCALE GENOMIC DNA]</scope>
    <source>
        <strain evidence="15">IBT 24891</strain>
    </source>
</reference>
<dbReference type="Pfam" id="PF21089">
    <property type="entry name" value="PKS_DH_N"/>
    <property type="match status" value="1"/>
</dbReference>
<name>A0A1V6T253_9EURO</name>
<dbReference type="Pfam" id="PF08659">
    <property type="entry name" value="KR"/>
    <property type="match status" value="1"/>
</dbReference>
<dbReference type="InterPro" id="IPR014031">
    <property type="entry name" value="Ketoacyl_synth_C"/>
</dbReference>
<dbReference type="GO" id="GO:0008168">
    <property type="term" value="F:methyltransferase activity"/>
    <property type="evidence" value="ECO:0007669"/>
    <property type="project" value="UniProtKB-KW"/>
</dbReference>
<dbReference type="PROSITE" id="PS52004">
    <property type="entry name" value="KS3_2"/>
    <property type="match status" value="1"/>
</dbReference>
<feature type="region of interest" description="Disordered" evidence="10">
    <location>
        <begin position="2437"/>
        <end position="2531"/>
    </location>
</feature>
<dbReference type="GO" id="GO:0006633">
    <property type="term" value="P:fatty acid biosynthetic process"/>
    <property type="evidence" value="ECO:0007669"/>
    <property type="project" value="InterPro"/>
</dbReference>
<dbReference type="SUPFAM" id="SSF55048">
    <property type="entry name" value="Probable ACP-binding domain of malonyl-CoA ACP transacylase"/>
    <property type="match status" value="1"/>
</dbReference>
<dbReference type="Pfam" id="PF16197">
    <property type="entry name" value="KAsynt_C_assoc"/>
    <property type="match status" value="1"/>
</dbReference>
<sequence length="3939" mass="431458">MNTPEPVAIVGMGCRFPGGANTPAKLWELLEQKRDVLKPISSDRFNAKAFFDTNGERQGCMNVQHAYTLDEDIRQFDASFFKMNPLEAEAMDPQQRILLEVVYEALESAGYAMEGMQGSDTSVYVGSMTGDYHELLLRDPEDMPKYMATGTARSILSNRVSYFFDWKGPSMSIDTACSSSLVALHEAIQTLRQGVSKVSCAAGVNLILGPEMMISESKLHMLSPTGRSRMWDAAADGYARGEGVSAVILKTLSQAIADGDWIHCVVRETGVNSDGRTSGITLPSSVSQTSLIRQTYARAGLDLKKDQCQYFEAHGTGTPAGDPIEARAISEAFFPSSQDQASSSSQTLFVGSVKTGIGHLEGCAGLAGLVKAAEAVRRGTIPPNMLFETPNPDVIPWMSQLRVPSAPLPWPTIAEGSPRRASVNSFGFGGTNAHAIVESFDNKHLSLSHSCPDISPIPLVFSANSESSLRSQLETYRHLLESSDRTSLADIALTLQSRRSQHAIRAAFSGHNLSNILKNIKTPLEKEDDLGVRVDQRVTRPRILGVFTGQGAQWPTMGRELLKNSLEARKIIERLQSSLATLPDPPSWSLADEMMADPASSRLAEASIAQPLCTAVQVILVNLLQLAGITFNVVVGHSSGEIGAAYAAEMITAEEAIRIAYYRGVHAKLAKGPNGEKGAMLAAGMSYEEACDFCEEHFPNRLDVAASNAPGSVTLSGNEDAANEAKTLLDEQGKFARKLLVDTAYHSPHMENCSGPYLASLAACGIQPKPARKDCTWVSSVHGTRMQGEEHVETLTGEYWNDNMVNPVLFSIAVEMAAVGELPCDVALEVGPHPALKSPFNQTFKQSTSGSIEYSGTLSRNKNDVEALSDTLGFLWMQLGSTAVNFKRYATAFSITPQWIPGLPVYSWDHRQSFWRESNKSINFRQRDHSRHPLLGVRSNEDTGQSLRWVQTLRLGELPWLDGHKVEGQVIFPAAAYLVMAVESCNSIVNDRNIQLLELIDVEIANAISLSDDAPGVEVLFSLNSRDSDASSSFTTAEWSCYSRMGEGKGGWRLNARGHVQIIFGDADPEILPHAAIPEKALVDVDVNRFYEALTEIGLDYTGDFRSLDSIRRRVGVSSATLYQIPSHPLAKSIHPAILDAAFQSIFAAFCWPGDGVLRAPFVPTKISSIRIVNSALVQAADQLQVVATIADVSSQAISADLDIFTFGEDNQPLVQIQGLQCSSLTRPGPNDYKELYSKNVWELDIGSGISSRDLVKNDAPEDLQLIDLCERLSYYYLRCLNAEIDRTEVPSMEWNFQCIFEWIDYLFPWIESGTHPTIRKEWTIDEPSWLLEQATRFPDSVDLQLITAVGTHLPQVVRRETTMLEHMVRDDVLDRFYKFGLGFQRANGFMGRVAKQIAHRYPRANILEIGAGTGGATKGILESLGDTFESYTYTDISTGFFEAAATLFEDWEHKINFRPLNVESDLSDQGFGDQTFDVIVASNVLHATKNLSVTMQNVRRLLKPGGFLVLLEVTSEIVRVKLMMSGLPGWWLGGDDGRRMGPTITKDQWDLLLKQTGFSGVDNIVHDFADASKHMTSVMVSQAVDENVMLLRQPLSQSSQWSLPPTAIVGGVSSDISIHTKNMVSPMTSQPAEIYQVDSLADLSNHEAALKAPVLVILEDLDDSILRDFSQQKLEALQRSLPQCRRLLWVSRKCQSGDPYGSMSIGLCRALAAEHPHIALQHLNIDSELDESVFSVIAKALIQLAFGSTIKSDAEMLWTTEPELLVKHGQVFIPRIIPDQPLNDRLNAQKMPVKTLASENGDVEILPNGNGYMISEPVATAVEIPASEIKVRVSYSLLSAIRVSQHETFFVSYGSLVDNHHINVIAFSKTNGSTVTTSPTCVFPVLSAVSGQQLLQNTAFGTLAVNLLSGISPGSTVVLQRPDERLGAAIQQRAGEMGIAVTNISIHPYATRKSQRNAIPSSTQLIIDFGSNSSIPWQQIKPTRCEVVLVEDLFSDESTEGDSLSSKVLEKGFDWARQQTSPIKEVVNVPVASLTGCSRGEMQYSTIVDFTDPSSIQPMARALEPARLFRSDRTYLLAGCTGGLGQALCRWMVSQGVRFLALTTRNPARVSSTWLEELRQNGAQVSVFACDVANKKSLSAACEQVESEMPSIAGVANAAMVLADRSFAELKANDFHDVWGPKVKGTKNLDEVFHDRQLDFFIMFSSLASIVGNRGQSNYVAANMFMTTISEQRRMRGLAASVIHIGMVLGVGYVSSTGIYESTLRQYNYMPIAEPEFLDMFSEAIIVGRPDTDHSPELITGLSRHSLREETQKPFWHENHRFSHHSVAEIHQSASTGTAKASLTQSIQEAANLEEVEAAIQDAFCTKMERMLQAAKDSIDRNQPLINLGVDSLIAVEIRSWFYKELDVDIPVLKVLGGASVAELCRESATKTWTEAAPVVKEEAPSAPKVSQAEPSTSNSRFLSVPATSAVPTPSTEQMSSATSMFDSSSIASGRSQTPDSSQTPSAIGDSEEHLEKPESEQRDSAIERTSAMSFAQERLWFLRGYLRDPTTYNVTISFKVTGPLNRSRLQDSFLAVIQRHESLRTCFYNDIETHNPTQAVLSQSKFQVESKTDSSVEALFNEMRQHCFDLENGETLKAIMISPSSSQHFLVIGFHHIAFDGFSAQTLIHDLNAVYSGRTLPPPPMQYIDFTLKQRSEELGIIQGDLDYWKKEFPHMPPTLPLLDFAEVKTRSPLNEYKIRSAVRTLPSELAEIRTAARNLGCTPFHLHLSILQTVIHRLFHIDDLCIGVTDANKNDPQFLETIGFFVNLLPVRFRLESTPTFAQVVSQTREKTSEALMHSRVSIDKLMDELHVPRSTLHHPLFQVAMNYKMGSTKTVPLGECKAQALGFEDARNAYDLHFEIETTSDGSAQLTVQTQQHLYTDHELSVVVDTYLHLLGVLYRNPHQSIKTVSLAPLEAAKGALDFSQPLDSTTPQYLTLSHWAEHWAAVQPTATAISDDQGASLSYAQVIAAADNLAHQLVEVGIKPGDHVGVYCEPSSSILVQIIGVHKAGGIYVPLDVQSPTNRLDLVVQDCKMAIVLCDKTTASQAKAFESKPTIIDFTPNTSQNESPRFPDLSDASSLACILYTSGTTGVPKGVMINHSNLVYSAAGLRQRYSLGQETVLQQTSLGFDVSLGQIYQGIIGGGAIVVASSSTRKDPAQLARLINEQNITFTIMTTTQALSLVRHGSDDLKKCSRWRFALKAGEAVPSYLIEEFRALSLPDLQVSNAYGPSEATVLACHGINELSPSAPGDTRHPPIGRPLPNYSAYILDDQQKAVPIGFAGELYLGGSGVAQGYLHQNELTTSKFLNNPFADATWIEKGWDRMYRTGDKAKLLPDGRIVFLGRIAGDGQRKLRGFRIELDDIARTIIRSSAGRVSNAAASIRGGLETGETSTQILVAFVVLSGDEAFASDVNSFLEELRTGLPLPHYMVPSRIIPVESLPVNPSGKLNQAAVDDLPLPVVQRANDEGHLNPTQVQLKELWLETLPALSDAPIVVESDFFEAGGNSVLLVKLQSLITSQFGVSIPIPDLFQESTLGAMAKKLDIADSSAVVQINWDEETLPTLPFNIPWQSTGDNAKGSTENLEVLLTGATGFLGSALLDELVNDPNVVKIHCVAIRPDSDGTTRSLTISSPKIVQYSGDLASPLLGLSPEQYEDLSHRVHRIIHNGSAVSFLRSYPSLRAPNVKSTKTLAAMAIPRQIPFHYVSSAGVARLFEMETLAPVSLASYKPPSDGANGYSSSKWASEVYLERCAEAHKLPVYIHRPSNITGEGAPKTDLLQQIINTSLNIHAVPLLTSWRGSFDWVPVQEVSSGIVDALHSSPSTNLQFLHHCAEKKVPVTELKSHLENQHGKQLNTISLDEWVDVATKADQLDATAEALARGVQARSDAVFPSLLRN</sequence>
<keyword evidence="6" id="KW-0677">Repeat</keyword>
<feature type="region of interest" description="N-terminal hotdog fold" evidence="9">
    <location>
        <begin position="932"/>
        <end position="1067"/>
    </location>
</feature>
<dbReference type="InterPro" id="IPR020845">
    <property type="entry name" value="AMP-binding_CS"/>
</dbReference>
<dbReference type="InterPro" id="IPR014030">
    <property type="entry name" value="Ketoacyl_synth_N"/>
</dbReference>
<evidence type="ECO:0008006" key="16">
    <source>
        <dbReference type="Google" id="ProtNLM"/>
    </source>
</evidence>
<feature type="compositionally biased region" description="Polar residues" evidence="10">
    <location>
        <begin position="2454"/>
        <end position="2479"/>
    </location>
</feature>
<dbReference type="Pfam" id="PF02801">
    <property type="entry name" value="Ketoacyl-synt_C"/>
    <property type="match status" value="1"/>
</dbReference>
<dbReference type="CDD" id="cd19532">
    <property type="entry name" value="C_PKS-NRPS"/>
    <property type="match status" value="1"/>
</dbReference>
<dbReference type="STRING" id="303698.A0A1V6T253"/>
<dbReference type="Gene3D" id="1.10.1200.10">
    <property type="entry name" value="ACP-like"/>
    <property type="match status" value="2"/>
</dbReference>
<evidence type="ECO:0000256" key="8">
    <source>
        <dbReference type="ARBA" id="ARBA00029443"/>
    </source>
</evidence>
<dbReference type="InterPro" id="IPR032821">
    <property type="entry name" value="PKS_assoc"/>
</dbReference>
<dbReference type="InterPro" id="IPR016039">
    <property type="entry name" value="Thiolase-like"/>
</dbReference>
<dbReference type="InterPro" id="IPR013968">
    <property type="entry name" value="PKS_KR"/>
</dbReference>
<feature type="active site" description="Proton acceptor; for dehydratase activity" evidence="9">
    <location>
        <position position="964"/>
    </location>
</feature>
<gene>
    <name evidence="14" type="ORF">PENSTE_c013G03650</name>
</gene>
<dbReference type="Pfam" id="PF00698">
    <property type="entry name" value="Acyl_transf_1"/>
    <property type="match status" value="1"/>
</dbReference>
<dbReference type="InterPro" id="IPR049552">
    <property type="entry name" value="PKS_DH_N"/>
</dbReference>
<dbReference type="InterPro" id="IPR014043">
    <property type="entry name" value="Acyl_transferase_dom"/>
</dbReference>
<dbReference type="InterPro" id="IPR018201">
    <property type="entry name" value="Ketoacyl_synth_AS"/>
</dbReference>
<feature type="compositionally biased region" description="Polar residues" evidence="10">
    <location>
        <begin position="2495"/>
        <end position="2507"/>
    </location>
</feature>
<protein>
    <recommendedName>
        <fullName evidence="16">Carrier domain-containing protein</fullName>
    </recommendedName>
</protein>
<dbReference type="SMART" id="SM00826">
    <property type="entry name" value="PKS_DH"/>
    <property type="match status" value="1"/>
</dbReference>
<dbReference type="PROSITE" id="PS00455">
    <property type="entry name" value="AMP_BINDING"/>
    <property type="match status" value="1"/>
</dbReference>
<dbReference type="InterPro" id="IPR001227">
    <property type="entry name" value="Ac_transferase_dom_sf"/>
</dbReference>
<dbReference type="PANTHER" id="PTHR43775:SF20">
    <property type="entry name" value="HYBRID PKS-NRPS SYNTHETASE APDA"/>
    <property type="match status" value="1"/>
</dbReference>
<evidence type="ECO:0000256" key="9">
    <source>
        <dbReference type="PROSITE-ProRule" id="PRU01363"/>
    </source>
</evidence>
<dbReference type="InterPro" id="IPR045851">
    <property type="entry name" value="AMP-bd_C_sf"/>
</dbReference>
<accession>A0A1V6T253</accession>
<dbReference type="GO" id="GO:0004312">
    <property type="term" value="F:fatty acid synthase activity"/>
    <property type="evidence" value="ECO:0007669"/>
    <property type="project" value="TreeGrafter"/>
</dbReference>
<feature type="domain" description="Ketosynthase family 3 (KS3)" evidence="12">
    <location>
        <begin position="4"/>
        <end position="439"/>
    </location>
</feature>
<evidence type="ECO:0000256" key="2">
    <source>
        <dbReference type="ARBA" id="ARBA00022553"/>
    </source>
</evidence>
<dbReference type="SUPFAM" id="SSF53901">
    <property type="entry name" value="Thiolase-like"/>
    <property type="match status" value="1"/>
</dbReference>
<dbReference type="Gene3D" id="3.30.300.30">
    <property type="match status" value="1"/>
</dbReference>
<dbReference type="InterPro" id="IPR057326">
    <property type="entry name" value="KR_dom"/>
</dbReference>
<dbReference type="OrthoDB" id="329835at2759"/>
<dbReference type="InterPro" id="IPR016036">
    <property type="entry name" value="Malonyl_transacylase_ACP-bd"/>
</dbReference>
<dbReference type="InterPro" id="IPR013120">
    <property type="entry name" value="FAR_NAD-bd"/>
</dbReference>
<dbReference type="InterPro" id="IPR010071">
    <property type="entry name" value="AA_adenyl_dom"/>
</dbReference>
<dbReference type="Pfam" id="PF00501">
    <property type="entry name" value="AMP-binding"/>
    <property type="match status" value="1"/>
</dbReference>
<dbReference type="Gene3D" id="3.40.50.12780">
    <property type="entry name" value="N-terminal domain of ligase-like"/>
    <property type="match status" value="1"/>
</dbReference>
<feature type="domain" description="Carrier" evidence="11">
    <location>
        <begin position="2356"/>
        <end position="2433"/>
    </location>
</feature>
<evidence type="ECO:0000256" key="10">
    <source>
        <dbReference type="SAM" id="MobiDB-lite"/>
    </source>
</evidence>
<feature type="region of interest" description="C-terminal hotdog fold" evidence="9">
    <location>
        <begin position="1082"/>
        <end position="1231"/>
    </location>
</feature>
<dbReference type="Gene3D" id="3.40.50.720">
    <property type="entry name" value="NAD(P)-binding Rossmann-like Domain"/>
    <property type="match status" value="3"/>
</dbReference>
<keyword evidence="5" id="KW-0808">Transferase</keyword>
<dbReference type="CDD" id="cd05930">
    <property type="entry name" value="A_NRPS"/>
    <property type="match status" value="1"/>
</dbReference>
<dbReference type="Gene3D" id="3.30.559.30">
    <property type="entry name" value="Nonribosomal peptide synthetase, condensation domain"/>
    <property type="match status" value="1"/>
</dbReference>
<dbReference type="PROSITE" id="PS50075">
    <property type="entry name" value="CARRIER"/>
    <property type="match status" value="2"/>
</dbReference>
<feature type="domain" description="PKS/mFAS DH" evidence="13">
    <location>
        <begin position="932"/>
        <end position="1231"/>
    </location>
</feature>
<dbReference type="GO" id="GO:0004315">
    <property type="term" value="F:3-oxoacyl-[acyl-carrier-protein] synthase activity"/>
    <property type="evidence" value="ECO:0007669"/>
    <property type="project" value="InterPro"/>
</dbReference>
<dbReference type="Gene3D" id="3.40.47.10">
    <property type="match status" value="1"/>
</dbReference>
<dbReference type="InterPro" id="IPR050091">
    <property type="entry name" value="PKS_NRPS_Biosynth_Enz"/>
</dbReference>
<evidence type="ECO:0000256" key="5">
    <source>
        <dbReference type="ARBA" id="ARBA00022679"/>
    </source>
</evidence>
<keyword evidence="7" id="KW-0511">Multifunctional enzyme</keyword>
<dbReference type="InterPro" id="IPR016035">
    <property type="entry name" value="Acyl_Trfase/lysoPLipase"/>
</dbReference>
<dbReference type="SUPFAM" id="SSF51735">
    <property type="entry name" value="NAD(P)-binding Rossmann-fold domains"/>
    <property type="match status" value="3"/>
</dbReference>
<dbReference type="SMART" id="SM00825">
    <property type="entry name" value="PKS_KS"/>
    <property type="match status" value="1"/>
</dbReference>
<dbReference type="InterPro" id="IPR023213">
    <property type="entry name" value="CAT-like_dom_sf"/>
</dbReference>
<dbReference type="InterPro" id="IPR036291">
    <property type="entry name" value="NAD(P)-bd_dom_sf"/>
</dbReference>
<feature type="compositionally biased region" description="Basic and acidic residues" evidence="10">
    <location>
        <begin position="2512"/>
        <end position="2528"/>
    </location>
</feature>
<dbReference type="NCBIfam" id="TIGR01733">
    <property type="entry name" value="AA-adenyl-dom"/>
    <property type="match status" value="1"/>
</dbReference>
<comment type="similarity">
    <text evidence="8">In the C-terminal section; belongs to the NRP synthetase family.</text>
</comment>
<dbReference type="SUPFAM" id="SSF47336">
    <property type="entry name" value="ACP-like"/>
    <property type="match status" value="2"/>
</dbReference>
<dbReference type="InterPro" id="IPR036736">
    <property type="entry name" value="ACP-like_sf"/>
</dbReference>
<dbReference type="GO" id="GO:1901336">
    <property type="term" value="P:lactone biosynthetic process"/>
    <property type="evidence" value="ECO:0007669"/>
    <property type="project" value="UniProtKB-ARBA"/>
</dbReference>
<evidence type="ECO:0000256" key="1">
    <source>
        <dbReference type="ARBA" id="ARBA00022450"/>
    </source>
</evidence>
<dbReference type="Pfam" id="PF00109">
    <property type="entry name" value="ketoacyl-synt"/>
    <property type="match status" value="1"/>
</dbReference>
<organism evidence="14 15">
    <name type="scientific">Penicillium steckii</name>
    <dbReference type="NCBI Taxonomy" id="303698"/>
    <lineage>
        <taxon>Eukaryota</taxon>
        <taxon>Fungi</taxon>
        <taxon>Dikarya</taxon>
        <taxon>Ascomycota</taxon>
        <taxon>Pezizomycotina</taxon>
        <taxon>Eurotiomycetes</taxon>
        <taxon>Eurotiomycetidae</taxon>
        <taxon>Eurotiales</taxon>
        <taxon>Aspergillaceae</taxon>
        <taxon>Penicillium</taxon>
    </lineage>
</organism>
<dbReference type="SUPFAM" id="SSF52151">
    <property type="entry name" value="FabD/lysophospholipase-like"/>
    <property type="match status" value="1"/>
</dbReference>
<comment type="caution">
    <text evidence="14">The sequence shown here is derived from an EMBL/GenBank/DDBJ whole genome shotgun (WGS) entry which is preliminary data.</text>
</comment>
<dbReference type="SMART" id="SM00822">
    <property type="entry name" value="PKS_KR"/>
    <property type="match status" value="1"/>
</dbReference>
<dbReference type="InterPro" id="IPR020807">
    <property type="entry name" value="PKS_DH"/>
</dbReference>
<keyword evidence="3" id="KW-0436">Ligase</keyword>
<dbReference type="SMART" id="SM00823">
    <property type="entry name" value="PKS_PP"/>
    <property type="match status" value="2"/>
</dbReference>
<dbReference type="Pfam" id="PF07993">
    <property type="entry name" value="NAD_binding_4"/>
    <property type="match status" value="1"/>
</dbReference>
<dbReference type="Gene3D" id="3.40.366.10">
    <property type="entry name" value="Malonyl-Coenzyme A Acyl Carrier Protein, domain 2"/>
    <property type="match status" value="1"/>
</dbReference>
<keyword evidence="4" id="KW-0489">Methyltransferase</keyword>
<dbReference type="InterPro" id="IPR049900">
    <property type="entry name" value="PKS_mFAS_DH"/>
</dbReference>
<dbReference type="InterPro" id="IPR042104">
    <property type="entry name" value="PKS_dehydratase_sf"/>
</dbReference>
<dbReference type="InterPro" id="IPR009081">
    <property type="entry name" value="PP-bd_ACP"/>
</dbReference>
<dbReference type="EMBL" id="MLKD01000013">
    <property type="protein sequence ID" value="OQE20435.1"/>
    <property type="molecule type" value="Genomic_DNA"/>
</dbReference>
<dbReference type="GO" id="GO:0032259">
    <property type="term" value="P:methylation"/>
    <property type="evidence" value="ECO:0007669"/>
    <property type="project" value="UniProtKB-KW"/>
</dbReference>
<keyword evidence="2" id="KW-0597">Phosphoprotein</keyword>
<dbReference type="SUPFAM" id="SSF52777">
    <property type="entry name" value="CoA-dependent acyltransferases"/>
    <property type="match status" value="2"/>
</dbReference>
<dbReference type="Gene3D" id="3.40.50.150">
    <property type="entry name" value="Vaccinia Virus protein VP39"/>
    <property type="match status" value="1"/>
</dbReference>